<dbReference type="GO" id="GO:0005634">
    <property type="term" value="C:nucleus"/>
    <property type="evidence" value="ECO:0007669"/>
    <property type="project" value="UniProtKB-SubCell"/>
</dbReference>
<name>A0A7I8W9V7_9ANNE</name>
<dbReference type="PROSITE" id="PS00346">
    <property type="entry name" value="ETS_DOMAIN_2"/>
    <property type="match status" value="1"/>
</dbReference>
<dbReference type="PANTHER" id="PTHR11849:SF133">
    <property type="entry name" value="ETS DOMAIN-CONTAINING PROTEIN"/>
    <property type="match status" value="1"/>
</dbReference>
<evidence type="ECO:0000256" key="4">
    <source>
        <dbReference type="SAM" id="MobiDB-lite"/>
    </source>
</evidence>
<dbReference type="InterPro" id="IPR036390">
    <property type="entry name" value="WH_DNA-bd_sf"/>
</dbReference>
<dbReference type="OrthoDB" id="10067219at2759"/>
<evidence type="ECO:0000313" key="6">
    <source>
        <dbReference type="EMBL" id="CAD5124926.1"/>
    </source>
</evidence>
<comment type="caution">
    <text evidence="6">The sequence shown here is derived from an EMBL/GenBank/DDBJ whole genome shotgun (WGS) entry which is preliminary data.</text>
</comment>
<protein>
    <submittedName>
        <fullName evidence="6">DgyrCDS13170</fullName>
    </submittedName>
</protein>
<comment type="subcellular location">
    <subcellularLocation>
        <location evidence="3">Nucleus</location>
    </subcellularLocation>
</comment>
<evidence type="ECO:0000256" key="3">
    <source>
        <dbReference type="RuleBase" id="RU004019"/>
    </source>
</evidence>
<dbReference type="Gene3D" id="1.10.10.10">
    <property type="entry name" value="Winged helix-like DNA-binding domain superfamily/Winged helix DNA-binding domain"/>
    <property type="match status" value="1"/>
</dbReference>
<dbReference type="GO" id="GO:0000981">
    <property type="term" value="F:DNA-binding transcription factor activity, RNA polymerase II-specific"/>
    <property type="evidence" value="ECO:0007669"/>
    <property type="project" value="TreeGrafter"/>
</dbReference>
<dbReference type="Proteomes" id="UP000549394">
    <property type="component" value="Unassembled WGS sequence"/>
</dbReference>
<dbReference type="InterPro" id="IPR000418">
    <property type="entry name" value="Ets_dom"/>
</dbReference>
<gene>
    <name evidence="6" type="ORF">DGYR_LOCUS12398</name>
</gene>
<accession>A0A7I8W9V7</accession>
<dbReference type="SMART" id="SM00413">
    <property type="entry name" value="ETS"/>
    <property type="match status" value="1"/>
</dbReference>
<dbReference type="SUPFAM" id="SSF46785">
    <property type="entry name" value="Winged helix' DNA-binding domain"/>
    <property type="match status" value="1"/>
</dbReference>
<feature type="compositionally biased region" description="Polar residues" evidence="4">
    <location>
        <begin position="184"/>
        <end position="194"/>
    </location>
</feature>
<dbReference type="PANTHER" id="PTHR11849">
    <property type="entry name" value="ETS"/>
    <property type="match status" value="1"/>
</dbReference>
<feature type="region of interest" description="Disordered" evidence="4">
    <location>
        <begin position="162"/>
        <end position="241"/>
    </location>
</feature>
<dbReference type="InterPro" id="IPR036388">
    <property type="entry name" value="WH-like_DNA-bd_sf"/>
</dbReference>
<proteinExistence type="inferred from homology"/>
<dbReference type="AlphaFoldDB" id="A0A7I8W9V7"/>
<keyword evidence="3" id="KW-0539">Nucleus</keyword>
<dbReference type="Pfam" id="PF00178">
    <property type="entry name" value="Ets"/>
    <property type="match status" value="1"/>
</dbReference>
<dbReference type="PRINTS" id="PR00454">
    <property type="entry name" value="ETSDOMAIN"/>
</dbReference>
<evidence type="ECO:0000313" key="7">
    <source>
        <dbReference type="Proteomes" id="UP000549394"/>
    </source>
</evidence>
<comment type="similarity">
    <text evidence="1 3">Belongs to the ETS family.</text>
</comment>
<keyword evidence="7" id="KW-1185">Reference proteome</keyword>
<evidence type="ECO:0000256" key="2">
    <source>
        <dbReference type="ARBA" id="ARBA00023125"/>
    </source>
</evidence>
<sequence length="322" mass="36516">MDSNITLWQFLFELLRNGTHKDLIQWVNNDGEFKLVDAEKVAKLWGMRKNKVNMNYDKLSRALRYYYDKNIIKKVMGQKFVYKFVKYHELMESEKIRQKPIPEAAPSTGEVANDFRMSHLLSTEPKKNNIIQPQLNSMRDQFRLMGGTGHLIQMTNVLSPLLCPPRSLTPDPEKRRSLTPQPPRASSVTPSASVKQEEVKKEVDIRDSNTSSINQRRNSKNKPPSIHIYPNAVPPEMKLSSTPGRIEKTPGHSPRVSLGTPLYPVNFWTDLASPRSGSVPHLGPSFCFPSTSNRGTPTMPVTFAWSEFEGLKTPTVVTSPLK</sequence>
<dbReference type="GO" id="GO:0030154">
    <property type="term" value="P:cell differentiation"/>
    <property type="evidence" value="ECO:0007669"/>
    <property type="project" value="TreeGrafter"/>
</dbReference>
<reference evidence="6 7" key="1">
    <citation type="submission" date="2020-08" db="EMBL/GenBank/DDBJ databases">
        <authorList>
            <person name="Hejnol A."/>
        </authorList>
    </citation>
    <scope>NUCLEOTIDE SEQUENCE [LARGE SCALE GENOMIC DNA]</scope>
</reference>
<dbReference type="GO" id="GO:0043565">
    <property type="term" value="F:sequence-specific DNA binding"/>
    <property type="evidence" value="ECO:0007669"/>
    <property type="project" value="InterPro"/>
</dbReference>
<evidence type="ECO:0000256" key="1">
    <source>
        <dbReference type="ARBA" id="ARBA00005562"/>
    </source>
</evidence>
<feature type="domain" description="ETS" evidence="5">
    <location>
        <begin position="5"/>
        <end position="85"/>
    </location>
</feature>
<evidence type="ECO:0000259" key="5">
    <source>
        <dbReference type="PROSITE" id="PS50061"/>
    </source>
</evidence>
<dbReference type="PROSITE" id="PS50061">
    <property type="entry name" value="ETS_DOMAIN_3"/>
    <property type="match status" value="1"/>
</dbReference>
<feature type="compositionally biased region" description="Basic and acidic residues" evidence="4">
    <location>
        <begin position="195"/>
        <end position="207"/>
    </location>
</feature>
<dbReference type="InterPro" id="IPR046328">
    <property type="entry name" value="ETS_fam"/>
</dbReference>
<keyword evidence="2 3" id="KW-0238">DNA-binding</keyword>
<organism evidence="6 7">
    <name type="scientific">Dimorphilus gyrociliatus</name>
    <dbReference type="NCBI Taxonomy" id="2664684"/>
    <lineage>
        <taxon>Eukaryota</taxon>
        <taxon>Metazoa</taxon>
        <taxon>Spiralia</taxon>
        <taxon>Lophotrochozoa</taxon>
        <taxon>Annelida</taxon>
        <taxon>Polychaeta</taxon>
        <taxon>Polychaeta incertae sedis</taxon>
        <taxon>Dinophilidae</taxon>
        <taxon>Dimorphilus</taxon>
    </lineage>
</organism>
<dbReference type="EMBL" id="CAJFCJ010000024">
    <property type="protein sequence ID" value="CAD5124926.1"/>
    <property type="molecule type" value="Genomic_DNA"/>
</dbReference>